<dbReference type="KEGG" id="tva:4766912"/>
<dbReference type="EMBL" id="DS113366">
    <property type="protein sequence ID" value="EAY09001.1"/>
    <property type="molecule type" value="Genomic_DNA"/>
</dbReference>
<dbReference type="InterPro" id="IPR002110">
    <property type="entry name" value="Ankyrin_rpt"/>
</dbReference>
<protein>
    <recommendedName>
        <fullName evidence="3">Ankyrin repeat protein</fullName>
    </recommendedName>
</protein>
<dbReference type="OrthoDB" id="533508at2759"/>
<sequence length="83" mass="9076">MKGDLGLAVQYCEQNKETSLALLLKNTSLVKSVVEQYKFKTITRTNVPLLSIAIGSKSMECVKLLISNGADIEAPDGVLYFHS</sequence>
<dbReference type="VEuPathDB" id="TrichDB:TVAG_073670"/>
<dbReference type="Gene3D" id="1.25.40.20">
    <property type="entry name" value="Ankyrin repeat-containing domain"/>
    <property type="match status" value="1"/>
</dbReference>
<evidence type="ECO:0000313" key="2">
    <source>
        <dbReference type="Proteomes" id="UP000001542"/>
    </source>
</evidence>
<dbReference type="InterPro" id="IPR036770">
    <property type="entry name" value="Ankyrin_rpt-contain_sf"/>
</dbReference>
<dbReference type="AlphaFoldDB" id="A2EEA3"/>
<dbReference type="RefSeq" id="XP_001321224.1">
    <property type="nucleotide sequence ID" value="XM_001321189.1"/>
</dbReference>
<dbReference type="SMR" id="A2EEA3"/>
<evidence type="ECO:0000313" key="1">
    <source>
        <dbReference type="EMBL" id="EAY09001.1"/>
    </source>
</evidence>
<dbReference type="Proteomes" id="UP000001542">
    <property type="component" value="Unassembled WGS sequence"/>
</dbReference>
<dbReference type="VEuPathDB" id="TrichDB:TVAGG3_0797890"/>
<reference evidence="1" key="1">
    <citation type="submission" date="2006-10" db="EMBL/GenBank/DDBJ databases">
        <authorList>
            <person name="Amadeo P."/>
            <person name="Zhao Q."/>
            <person name="Wortman J."/>
            <person name="Fraser-Liggett C."/>
            <person name="Carlton J."/>
        </authorList>
    </citation>
    <scope>NUCLEOTIDE SEQUENCE</scope>
    <source>
        <strain evidence="1">G3</strain>
    </source>
</reference>
<keyword evidence="2" id="KW-1185">Reference proteome</keyword>
<proteinExistence type="predicted"/>
<name>A2EEA3_TRIV3</name>
<organism evidence="1 2">
    <name type="scientific">Trichomonas vaginalis (strain ATCC PRA-98 / G3)</name>
    <dbReference type="NCBI Taxonomy" id="412133"/>
    <lineage>
        <taxon>Eukaryota</taxon>
        <taxon>Metamonada</taxon>
        <taxon>Parabasalia</taxon>
        <taxon>Trichomonadida</taxon>
        <taxon>Trichomonadidae</taxon>
        <taxon>Trichomonas</taxon>
    </lineage>
</organism>
<reference evidence="1" key="2">
    <citation type="journal article" date="2007" name="Science">
        <title>Draft genome sequence of the sexually transmitted pathogen Trichomonas vaginalis.</title>
        <authorList>
            <person name="Carlton J.M."/>
            <person name="Hirt R.P."/>
            <person name="Silva J.C."/>
            <person name="Delcher A.L."/>
            <person name="Schatz M."/>
            <person name="Zhao Q."/>
            <person name="Wortman J.R."/>
            <person name="Bidwell S.L."/>
            <person name="Alsmark U.C.M."/>
            <person name="Besteiro S."/>
            <person name="Sicheritz-Ponten T."/>
            <person name="Noel C.J."/>
            <person name="Dacks J.B."/>
            <person name="Foster P.G."/>
            <person name="Simillion C."/>
            <person name="Van de Peer Y."/>
            <person name="Miranda-Saavedra D."/>
            <person name="Barton G.J."/>
            <person name="Westrop G.D."/>
            <person name="Mueller S."/>
            <person name="Dessi D."/>
            <person name="Fiori P.L."/>
            <person name="Ren Q."/>
            <person name="Paulsen I."/>
            <person name="Zhang H."/>
            <person name="Bastida-Corcuera F.D."/>
            <person name="Simoes-Barbosa A."/>
            <person name="Brown M.T."/>
            <person name="Hayes R.D."/>
            <person name="Mukherjee M."/>
            <person name="Okumura C.Y."/>
            <person name="Schneider R."/>
            <person name="Smith A.J."/>
            <person name="Vanacova S."/>
            <person name="Villalvazo M."/>
            <person name="Haas B.J."/>
            <person name="Pertea M."/>
            <person name="Feldblyum T.V."/>
            <person name="Utterback T.R."/>
            <person name="Shu C.L."/>
            <person name="Osoegawa K."/>
            <person name="de Jong P.J."/>
            <person name="Hrdy I."/>
            <person name="Horvathova L."/>
            <person name="Zubacova Z."/>
            <person name="Dolezal P."/>
            <person name="Malik S.B."/>
            <person name="Logsdon J.M. Jr."/>
            <person name="Henze K."/>
            <person name="Gupta A."/>
            <person name="Wang C.C."/>
            <person name="Dunne R.L."/>
            <person name="Upcroft J.A."/>
            <person name="Upcroft P."/>
            <person name="White O."/>
            <person name="Salzberg S.L."/>
            <person name="Tang P."/>
            <person name="Chiu C.-H."/>
            <person name="Lee Y.-S."/>
            <person name="Embley T.M."/>
            <person name="Coombs G.H."/>
            <person name="Mottram J.C."/>
            <person name="Tachezy J."/>
            <person name="Fraser-Liggett C.M."/>
            <person name="Johnson P.J."/>
        </authorList>
    </citation>
    <scope>NUCLEOTIDE SEQUENCE [LARGE SCALE GENOMIC DNA]</scope>
    <source>
        <strain evidence="1">G3</strain>
    </source>
</reference>
<evidence type="ECO:0008006" key="3">
    <source>
        <dbReference type="Google" id="ProtNLM"/>
    </source>
</evidence>
<dbReference type="Pfam" id="PF00023">
    <property type="entry name" value="Ank"/>
    <property type="match status" value="1"/>
</dbReference>
<dbReference type="InParanoid" id="A2EEA3"/>
<gene>
    <name evidence="1" type="ORF">TVAG_073670</name>
</gene>
<dbReference type="SUPFAM" id="SSF48403">
    <property type="entry name" value="Ankyrin repeat"/>
    <property type="match status" value="1"/>
</dbReference>
<accession>A2EEA3</accession>